<dbReference type="SUPFAM" id="SSF69989">
    <property type="entry name" value="C-terminal domain of PLC-beta"/>
    <property type="match status" value="1"/>
</dbReference>
<evidence type="ECO:0008006" key="8">
    <source>
        <dbReference type="Google" id="ProtNLM"/>
    </source>
</evidence>
<dbReference type="GO" id="GO:0030026">
    <property type="term" value="P:intracellular manganese ion homeostasis"/>
    <property type="evidence" value="ECO:0007669"/>
    <property type="project" value="InterPro"/>
</dbReference>
<dbReference type="GO" id="GO:0005384">
    <property type="term" value="F:manganese ion transmembrane transporter activity"/>
    <property type="evidence" value="ECO:0007669"/>
    <property type="project" value="InterPro"/>
</dbReference>
<proteinExistence type="predicted"/>
<dbReference type="InterPro" id="IPR008217">
    <property type="entry name" value="Ccc1_fam"/>
</dbReference>
<evidence type="ECO:0000313" key="7">
    <source>
        <dbReference type="Proteomes" id="UP000009375"/>
    </source>
</evidence>
<keyword evidence="4 5" id="KW-0472">Membrane</keyword>
<dbReference type="AlphaFoldDB" id="D2EEV7"/>
<keyword evidence="2 5" id="KW-0812">Transmembrane</keyword>
<dbReference type="EMBL" id="GG730042">
    <property type="protein sequence ID" value="EEZ93063.1"/>
    <property type="molecule type" value="Genomic_DNA"/>
</dbReference>
<reference evidence="6 7" key="1">
    <citation type="journal article" date="2010" name="Proc. Natl. Acad. Sci. U.S.A.">
        <title>Enigmatic, ultrasmall, uncultivated Archaea.</title>
        <authorList>
            <person name="Baker B.J."/>
            <person name="Comolli L.R."/>
            <person name="Dick G.J."/>
            <person name="Hauser L.J."/>
            <person name="Hyatt D."/>
            <person name="Dill B.D."/>
            <person name="Land M.L."/>
            <person name="Verberkmoes N.C."/>
            <person name="Hettich R.L."/>
            <person name="Banfield J.F."/>
        </authorList>
    </citation>
    <scope>NUCLEOTIDE SEQUENCE [LARGE SCALE GENOMIC DNA]</scope>
</reference>
<dbReference type="GO" id="GO:0012505">
    <property type="term" value="C:endomembrane system"/>
    <property type="evidence" value="ECO:0007669"/>
    <property type="project" value="UniProtKB-SubCell"/>
</dbReference>
<gene>
    <name evidence="6" type="ORF">BJBARM4_0259</name>
</gene>
<feature type="transmembrane region" description="Helical" evidence="5">
    <location>
        <begin position="352"/>
        <end position="376"/>
    </location>
</feature>
<dbReference type="PANTHER" id="PTHR31851">
    <property type="entry name" value="FE(2+)/MN(2+) TRANSPORTER PCL1"/>
    <property type="match status" value="1"/>
</dbReference>
<keyword evidence="3 5" id="KW-1133">Transmembrane helix</keyword>
<feature type="transmembrane region" description="Helical" evidence="5">
    <location>
        <begin position="317"/>
        <end position="340"/>
    </location>
</feature>
<name>D2EEV7_PARA4</name>
<organism evidence="6 7">
    <name type="scientific">Candidatus Parvarchaeum acidiphilum ARMAN-4</name>
    <dbReference type="NCBI Taxonomy" id="662760"/>
    <lineage>
        <taxon>Archaea</taxon>
        <taxon>Candidatus Parvarchaeota</taxon>
        <taxon>Candidatus Parvarchaeum</taxon>
    </lineage>
</organism>
<evidence type="ECO:0000256" key="4">
    <source>
        <dbReference type="ARBA" id="ARBA00023136"/>
    </source>
</evidence>
<feature type="transmembrane region" description="Helical" evidence="5">
    <location>
        <begin position="287"/>
        <end position="311"/>
    </location>
</feature>
<evidence type="ECO:0000313" key="6">
    <source>
        <dbReference type="EMBL" id="EEZ93063.1"/>
    </source>
</evidence>
<evidence type="ECO:0000256" key="3">
    <source>
        <dbReference type="ARBA" id="ARBA00022989"/>
    </source>
</evidence>
<sequence length="378" mass="42925">MSDEIKKVLNSERLSYQLYSKLERLERNKEMKKKLKELKELDVKHIKVWTEIYKELNISVKENKNKVEVFLFVLLRRLFGSGLTLSLINSLETRKMSDLSKVFQDIPNKQREKVVDYLVEEMYQERLLKKESWENGVLSHIRDVVFGMNDGLVEFLAAVAGFTGAIHNNLLIAVAGTIVGLSGTISMAVGAYLSSKSEKDLEFSGINRLELELQVAKERLKEDLERHSLNYKKFDKGLEDLILKLKKEKDPVYKVLERERDNPLKNFIGGNGKVYTSNDSVNPFKDALYVGVFYVFGAIIPLISFLIGSIIKSNTYYNLVISVVLASIAIAFTSLIIALNSNEKVFRYVGRALLLSLTAAFVTFLVGHLASVYLHIAI</sequence>
<evidence type="ECO:0000256" key="5">
    <source>
        <dbReference type="SAM" id="Phobius"/>
    </source>
</evidence>
<evidence type="ECO:0000256" key="2">
    <source>
        <dbReference type="ARBA" id="ARBA00022692"/>
    </source>
</evidence>
<feature type="transmembrane region" description="Helical" evidence="5">
    <location>
        <begin position="170"/>
        <end position="193"/>
    </location>
</feature>
<comment type="subcellular location">
    <subcellularLocation>
        <location evidence="1">Endomembrane system</location>
        <topology evidence="1">Multi-pass membrane protein</topology>
    </subcellularLocation>
</comment>
<accession>D2EEV7</accession>
<protein>
    <recommendedName>
        <fullName evidence="8">Rubrerythrin diiron-binding domain-containing protein</fullName>
    </recommendedName>
</protein>
<dbReference type="Pfam" id="PF01988">
    <property type="entry name" value="VIT1"/>
    <property type="match status" value="1"/>
</dbReference>
<dbReference type="Proteomes" id="UP000009375">
    <property type="component" value="Unassembled WGS sequence"/>
</dbReference>
<evidence type="ECO:0000256" key="1">
    <source>
        <dbReference type="ARBA" id="ARBA00004127"/>
    </source>
</evidence>